<reference evidence="3" key="2">
    <citation type="submission" date="2025-08" db="UniProtKB">
        <authorList>
            <consortium name="RefSeq"/>
        </authorList>
    </citation>
    <scope>IDENTIFICATION</scope>
    <source>
        <tissue evidence="3">Leaf</tissue>
    </source>
</reference>
<name>A0A6J0KC91_RAPSA</name>
<protein>
    <submittedName>
        <fullName evidence="3">Uncharacterized protein LOC108816542</fullName>
    </submittedName>
</protein>
<sequence>MDSQTTFGSSSDTSRRGWWSRPIVTIPASNDRDPTFKESAVVYSPLLAGLSTTVAIFLILSFIDKAHPHPKFSIQSVAVSHSTATCHVDFLVKNPSSRYSIYYDTGDASLRLGHINIDVFNVTRKRNYRDHTAFSLDFTAGEVNGTDVGSRELHIKLGGKHKRCVACDEAGHFDLFSHSVSVSNAKVNANISTADWRIGLVARSPVTGCEISFHAIKSRLLRGDEVVSETSPSLDDFGQLVTSEENDGPITSVDFKAVVTPGIIGEVVRGYRVEIAAGVSSGFLMVVCDDLPVKFTADPAGNVIGSLLGNMKRCDFVYGDNLNIRV</sequence>
<keyword evidence="2" id="KW-1185">Reference proteome</keyword>
<dbReference type="AlphaFoldDB" id="A0A6J0KC91"/>
<organism evidence="2 3">
    <name type="scientific">Raphanus sativus</name>
    <name type="common">Radish</name>
    <name type="synonym">Raphanus raphanistrum var. sativus</name>
    <dbReference type="NCBI Taxonomy" id="3726"/>
    <lineage>
        <taxon>Eukaryota</taxon>
        <taxon>Viridiplantae</taxon>
        <taxon>Streptophyta</taxon>
        <taxon>Embryophyta</taxon>
        <taxon>Tracheophyta</taxon>
        <taxon>Spermatophyta</taxon>
        <taxon>Magnoliopsida</taxon>
        <taxon>eudicotyledons</taxon>
        <taxon>Gunneridae</taxon>
        <taxon>Pentapetalae</taxon>
        <taxon>rosids</taxon>
        <taxon>malvids</taxon>
        <taxon>Brassicales</taxon>
        <taxon>Brassicaceae</taxon>
        <taxon>Brassiceae</taxon>
        <taxon>Raphanus</taxon>
    </lineage>
</organism>
<keyword evidence="1" id="KW-0472">Membrane</keyword>
<gene>
    <name evidence="3" type="primary">LOC108816542</name>
</gene>
<dbReference type="RefSeq" id="XP_018444614.1">
    <property type="nucleotide sequence ID" value="XM_018589112.2"/>
</dbReference>
<proteinExistence type="predicted"/>
<keyword evidence="1" id="KW-0812">Transmembrane</keyword>
<dbReference type="GeneID" id="108816542"/>
<keyword evidence="1" id="KW-1133">Transmembrane helix</keyword>
<evidence type="ECO:0000313" key="3">
    <source>
        <dbReference type="RefSeq" id="XP_018444614.1"/>
    </source>
</evidence>
<dbReference type="Proteomes" id="UP000504610">
    <property type="component" value="Chromosome 7"/>
</dbReference>
<accession>A0A6J0KC91</accession>
<evidence type="ECO:0000313" key="2">
    <source>
        <dbReference type="Proteomes" id="UP000504610"/>
    </source>
</evidence>
<reference evidence="2" key="1">
    <citation type="journal article" date="2019" name="Database">
        <title>The radish genome database (RadishGD): an integrated information resource for radish genomics.</title>
        <authorList>
            <person name="Yu H.J."/>
            <person name="Baek S."/>
            <person name="Lee Y.J."/>
            <person name="Cho A."/>
            <person name="Mun J.H."/>
        </authorList>
    </citation>
    <scope>NUCLEOTIDE SEQUENCE [LARGE SCALE GENOMIC DNA]</scope>
    <source>
        <strain evidence="2">cv. WK10039</strain>
    </source>
</reference>
<dbReference type="OrthoDB" id="1109716at2759"/>
<feature type="transmembrane region" description="Helical" evidence="1">
    <location>
        <begin position="40"/>
        <end position="63"/>
    </location>
</feature>
<evidence type="ECO:0000256" key="1">
    <source>
        <dbReference type="SAM" id="Phobius"/>
    </source>
</evidence>
<dbReference type="KEGG" id="rsz:108816542"/>